<organism evidence="1 2">
    <name type="scientific">Hypsibius exemplaris</name>
    <name type="common">Freshwater tardigrade</name>
    <dbReference type="NCBI Taxonomy" id="2072580"/>
    <lineage>
        <taxon>Eukaryota</taxon>
        <taxon>Metazoa</taxon>
        <taxon>Ecdysozoa</taxon>
        <taxon>Tardigrada</taxon>
        <taxon>Eutardigrada</taxon>
        <taxon>Parachela</taxon>
        <taxon>Hypsibioidea</taxon>
        <taxon>Hypsibiidae</taxon>
        <taxon>Hypsibius</taxon>
    </lineage>
</organism>
<keyword evidence="2" id="KW-1185">Reference proteome</keyword>
<dbReference type="EMBL" id="MTYJ01000241">
    <property type="protein sequence ID" value="OWA51853.1"/>
    <property type="molecule type" value="Genomic_DNA"/>
</dbReference>
<evidence type="ECO:0000313" key="2">
    <source>
        <dbReference type="Proteomes" id="UP000192578"/>
    </source>
</evidence>
<protein>
    <submittedName>
        <fullName evidence="1">Uncharacterized protein</fullName>
    </submittedName>
</protein>
<gene>
    <name evidence="1" type="ORF">BV898_16315</name>
</gene>
<evidence type="ECO:0000313" key="1">
    <source>
        <dbReference type="EMBL" id="OWA51853.1"/>
    </source>
</evidence>
<name>A0A9X6NF27_HYPEX</name>
<sequence length="207" mass="23332">MAEMQDNSVLTQLELLERTSSRLSVEDYARMMLLLMQDESLMHVRDVQKRTPDDIKTNALLISLADVAEHVNEKAFIKAHTQWKKIAFPPALNDLAVEVARRLRGFGLQHIRRVYNVISLDRFALLTGLECSLPDALAYALDAGLEHDGNSNFLTVPAALLLMPDQSMDDEDWVADLDGLSTISDTVWALGRQPNPTNDSLRKMHDY</sequence>
<reference evidence="2" key="1">
    <citation type="submission" date="2017-01" db="EMBL/GenBank/DDBJ databases">
        <title>Comparative genomics of anhydrobiosis in the tardigrade Hypsibius dujardini.</title>
        <authorList>
            <person name="Yoshida Y."/>
            <person name="Koutsovoulos G."/>
            <person name="Laetsch D."/>
            <person name="Stevens L."/>
            <person name="Kumar S."/>
            <person name="Horikawa D."/>
            <person name="Ishino K."/>
            <person name="Komine S."/>
            <person name="Tomita M."/>
            <person name="Blaxter M."/>
            <person name="Arakawa K."/>
        </authorList>
    </citation>
    <scope>NUCLEOTIDE SEQUENCE [LARGE SCALE GENOMIC DNA]</scope>
    <source>
        <strain evidence="2">Z151</strain>
    </source>
</reference>
<accession>A0A9X6NF27</accession>
<dbReference type="Proteomes" id="UP000192578">
    <property type="component" value="Unassembled WGS sequence"/>
</dbReference>
<dbReference type="OrthoDB" id="10513812at2759"/>
<proteinExistence type="predicted"/>
<dbReference type="AlphaFoldDB" id="A0A9X6NF27"/>
<comment type="caution">
    <text evidence="1">The sequence shown here is derived from an EMBL/GenBank/DDBJ whole genome shotgun (WGS) entry which is preliminary data.</text>
</comment>